<evidence type="ECO:0000256" key="1">
    <source>
        <dbReference type="ARBA" id="ARBA00007613"/>
    </source>
</evidence>
<gene>
    <name evidence="2" type="ORF">Mucpa_1794</name>
</gene>
<name>H1YA67_9SPHI</name>
<dbReference type="RefSeq" id="WP_008505844.1">
    <property type="nucleotide sequence ID" value="NZ_CM001403.1"/>
</dbReference>
<sequence length="435" mass="49258">MLLKRPFINLLFIGLLFLSCRLFGQSPAGDTVKLTVKQAEDLFLKNNLQLITQHYNIGIAETQVITAKLFPNPDFSVATALYNTQTHKFLDFGKDSLGNSQAEYTGGISQLFRTAGKRNKNIQLAKIGVEQARYQFFDLLRTLKASLRSDFFTIYFQQESAKVYATEINTLQKILKAYKEQNAKGNVSEKDVLGIQSQLYSLQAELAGLAAGIDASISQLQLLIKAKPGTYIEAEYNYDLDGKDILTTVPYQKLLDSAYNNRYDLRLAKSAVTYNDMNLKYQQALAVPDFNLSLGFDRNGGTVPYFTNLGIEFNLPLFDRNQGGIKQARITIDQGKVQLQAQQNQVENDIAVNYLTVSRYEKLSNSFDPKFRGDFTHLIQEVVKNYEVRNIGLIEFLYLYDSYKTNAVQLNNIQLSRVNALEQLNFVTGTPFFNQ</sequence>
<dbReference type="Gene3D" id="1.20.1600.10">
    <property type="entry name" value="Outer membrane efflux proteins (OEP)"/>
    <property type="match status" value="1"/>
</dbReference>
<dbReference type="PROSITE" id="PS51257">
    <property type="entry name" value="PROKAR_LIPOPROTEIN"/>
    <property type="match status" value="1"/>
</dbReference>
<dbReference type="AlphaFoldDB" id="H1YA67"/>
<comment type="similarity">
    <text evidence="1">Belongs to the outer membrane factor (OMF) (TC 1.B.17) family.</text>
</comment>
<organism evidence="2 3">
    <name type="scientific">Mucilaginibacter paludis DSM 18603</name>
    <dbReference type="NCBI Taxonomy" id="714943"/>
    <lineage>
        <taxon>Bacteria</taxon>
        <taxon>Pseudomonadati</taxon>
        <taxon>Bacteroidota</taxon>
        <taxon>Sphingobacteriia</taxon>
        <taxon>Sphingobacteriales</taxon>
        <taxon>Sphingobacteriaceae</taxon>
        <taxon>Mucilaginibacter</taxon>
    </lineage>
</organism>
<dbReference type="InterPro" id="IPR010131">
    <property type="entry name" value="MdtP/NodT-like"/>
</dbReference>
<proteinExistence type="inferred from homology"/>
<evidence type="ECO:0000313" key="2">
    <source>
        <dbReference type="EMBL" id="EHQ25948.1"/>
    </source>
</evidence>
<dbReference type="SUPFAM" id="SSF56954">
    <property type="entry name" value="Outer membrane efflux proteins (OEP)"/>
    <property type="match status" value="1"/>
</dbReference>
<dbReference type="HOGENOM" id="CLU_012817_14_4_10"/>
<dbReference type="PANTHER" id="PTHR30203">
    <property type="entry name" value="OUTER MEMBRANE CATION EFFLUX PROTEIN"/>
    <property type="match status" value="1"/>
</dbReference>
<evidence type="ECO:0000313" key="3">
    <source>
        <dbReference type="Proteomes" id="UP000002774"/>
    </source>
</evidence>
<dbReference type="Pfam" id="PF02321">
    <property type="entry name" value="OEP"/>
    <property type="match status" value="1"/>
</dbReference>
<dbReference type="InterPro" id="IPR003423">
    <property type="entry name" value="OMP_efflux"/>
</dbReference>
<dbReference type="Proteomes" id="UP000002774">
    <property type="component" value="Chromosome"/>
</dbReference>
<reference evidence="2" key="1">
    <citation type="submission" date="2011-09" db="EMBL/GenBank/DDBJ databases">
        <title>The permanent draft genome of Mucilaginibacter paludis DSM 18603.</title>
        <authorList>
            <consortium name="US DOE Joint Genome Institute (JGI-PGF)"/>
            <person name="Lucas S."/>
            <person name="Han J."/>
            <person name="Lapidus A."/>
            <person name="Bruce D."/>
            <person name="Goodwin L."/>
            <person name="Pitluck S."/>
            <person name="Peters L."/>
            <person name="Kyrpides N."/>
            <person name="Mavromatis K."/>
            <person name="Ivanova N."/>
            <person name="Mikhailova N."/>
            <person name="Held B."/>
            <person name="Detter J.C."/>
            <person name="Tapia R."/>
            <person name="Han C."/>
            <person name="Land M."/>
            <person name="Hauser L."/>
            <person name="Markowitz V."/>
            <person name="Cheng J.-F."/>
            <person name="Hugenholtz P."/>
            <person name="Woyke T."/>
            <person name="Wu D."/>
            <person name="Tindall B."/>
            <person name="Brambilla E."/>
            <person name="Klenk H.-P."/>
            <person name="Eisen J.A."/>
        </authorList>
    </citation>
    <scope>NUCLEOTIDE SEQUENCE [LARGE SCALE GENOMIC DNA]</scope>
    <source>
        <strain evidence="2">DSM 18603</strain>
    </source>
</reference>
<dbReference type="eggNOG" id="COG1538">
    <property type="taxonomic scope" value="Bacteria"/>
</dbReference>
<dbReference type="PANTHER" id="PTHR30203:SF23">
    <property type="entry name" value="OUTER MEMBRANE EFFLUX PROTEIN"/>
    <property type="match status" value="1"/>
</dbReference>
<keyword evidence="3" id="KW-1185">Reference proteome</keyword>
<dbReference type="EMBL" id="CM001403">
    <property type="protein sequence ID" value="EHQ25948.1"/>
    <property type="molecule type" value="Genomic_DNA"/>
</dbReference>
<dbReference type="GO" id="GO:0015562">
    <property type="term" value="F:efflux transmembrane transporter activity"/>
    <property type="evidence" value="ECO:0007669"/>
    <property type="project" value="InterPro"/>
</dbReference>
<accession>H1YA67</accession>
<dbReference type="STRING" id="714943.Mucpa_1794"/>
<protein>
    <submittedName>
        <fullName evidence="2">Outer membrane efflux protein</fullName>
    </submittedName>
</protein>